<dbReference type="InterPro" id="IPR008254">
    <property type="entry name" value="Flavodoxin/NO_synth"/>
</dbReference>
<gene>
    <name evidence="2" type="ORF">NC992_16670</name>
</gene>
<proteinExistence type="predicted"/>
<dbReference type="Gene3D" id="3.40.50.360">
    <property type="match status" value="1"/>
</dbReference>
<protein>
    <submittedName>
        <fullName evidence="2">Flavodoxin family protein</fullName>
    </submittedName>
</protein>
<dbReference type="EMBL" id="JAMPKX010000008">
    <property type="protein sequence ID" value="MEP0948520.1"/>
    <property type="molecule type" value="Genomic_DNA"/>
</dbReference>
<name>A0ABV0K6W7_9CYAN</name>
<dbReference type="PROSITE" id="PS00201">
    <property type="entry name" value="FLAVODOXIN"/>
    <property type="match status" value="1"/>
</dbReference>
<reference evidence="2 3" key="1">
    <citation type="submission" date="2022-04" db="EMBL/GenBank/DDBJ databases">
        <title>Positive selection, recombination, and allopatry shape intraspecific diversity of widespread and dominant cyanobacteria.</title>
        <authorList>
            <person name="Wei J."/>
            <person name="Shu W."/>
            <person name="Hu C."/>
        </authorList>
    </citation>
    <scope>NUCLEOTIDE SEQUENCE [LARGE SCALE GENOMIC DNA]</scope>
    <source>
        <strain evidence="2 3">DQ-A4</strain>
    </source>
</reference>
<accession>A0ABV0K6W7</accession>
<keyword evidence="3" id="KW-1185">Reference proteome</keyword>
<dbReference type="PANTHER" id="PTHR30546:SF23">
    <property type="entry name" value="FLAVOPROTEIN-LIKE PROTEIN YCP4-RELATED"/>
    <property type="match status" value="1"/>
</dbReference>
<dbReference type="PANTHER" id="PTHR30546">
    <property type="entry name" value="FLAVODOXIN-RELATED PROTEIN WRBA-RELATED"/>
    <property type="match status" value="1"/>
</dbReference>
<dbReference type="InterPro" id="IPR029039">
    <property type="entry name" value="Flavoprotein-like_sf"/>
</dbReference>
<comment type="caution">
    <text evidence="2">The sequence shown here is derived from an EMBL/GenBank/DDBJ whole genome shotgun (WGS) entry which is preliminary data.</text>
</comment>
<dbReference type="InterPro" id="IPR001226">
    <property type="entry name" value="Flavodoxin_CS"/>
</dbReference>
<organism evidence="2 3">
    <name type="scientific">Leptolyngbya subtilissima DQ-A4</name>
    <dbReference type="NCBI Taxonomy" id="2933933"/>
    <lineage>
        <taxon>Bacteria</taxon>
        <taxon>Bacillati</taxon>
        <taxon>Cyanobacteriota</taxon>
        <taxon>Cyanophyceae</taxon>
        <taxon>Leptolyngbyales</taxon>
        <taxon>Leptolyngbyaceae</taxon>
        <taxon>Leptolyngbya group</taxon>
        <taxon>Leptolyngbya</taxon>
    </lineage>
</organism>
<dbReference type="SUPFAM" id="SSF52218">
    <property type="entry name" value="Flavoproteins"/>
    <property type="match status" value="1"/>
</dbReference>
<evidence type="ECO:0000259" key="1">
    <source>
        <dbReference type="PROSITE" id="PS50902"/>
    </source>
</evidence>
<sequence length="202" mass="21296">MSTIAIVYFSGGGHTHLMAEAIATGVHTAGHTADLLRITGEQITAGRWQDDGFMARLSAADAIMFGSPTYMSGVAAQFKAFIDGASSAWFVQQWKDKIAAGFTHSSSPSGDKQGTLLYLSINAAQHGMVWVGAADMPSQYQGKTDGINRLGSFLGIMGQSPMTMDGSPATLESGDRLTSELFGQRIAVAAERWTSQKVAVAA</sequence>
<dbReference type="Pfam" id="PF03358">
    <property type="entry name" value="FMN_red"/>
    <property type="match status" value="1"/>
</dbReference>
<dbReference type="InterPro" id="IPR005025">
    <property type="entry name" value="FMN_Rdtase-like_dom"/>
</dbReference>
<evidence type="ECO:0000313" key="2">
    <source>
        <dbReference type="EMBL" id="MEP0948520.1"/>
    </source>
</evidence>
<dbReference type="PROSITE" id="PS50902">
    <property type="entry name" value="FLAVODOXIN_LIKE"/>
    <property type="match status" value="1"/>
</dbReference>
<dbReference type="Proteomes" id="UP001482513">
    <property type="component" value="Unassembled WGS sequence"/>
</dbReference>
<evidence type="ECO:0000313" key="3">
    <source>
        <dbReference type="Proteomes" id="UP001482513"/>
    </source>
</evidence>
<dbReference type="RefSeq" id="WP_190705964.1">
    <property type="nucleotide sequence ID" value="NZ_JAMPKX010000008.1"/>
</dbReference>
<feature type="domain" description="Flavodoxin-like" evidence="1">
    <location>
        <begin position="4"/>
        <end position="187"/>
    </location>
</feature>